<dbReference type="InterPro" id="IPR044644">
    <property type="entry name" value="DinF-like"/>
</dbReference>
<gene>
    <name evidence="7" type="ORF">ILEXP_LOCUS36522</name>
</gene>
<dbReference type="AlphaFoldDB" id="A0ABC8TI45"/>
<comment type="similarity">
    <text evidence="2">Belongs to the multi antimicrobial extrusion (MATE) (TC 2.A.66.1) family.</text>
</comment>
<feature type="transmembrane region" description="Helical" evidence="6">
    <location>
        <begin position="151"/>
        <end position="170"/>
    </location>
</feature>
<evidence type="ECO:0000256" key="1">
    <source>
        <dbReference type="ARBA" id="ARBA00004141"/>
    </source>
</evidence>
<sequence>MAARQGPLAAAAHQICSQVLLSVSLLTLALVASAQSLIATSISQGDYRTVKEVTYFVLKIGLVTGVALALVLGVSFGTLATLFTSDADVLGIVRTGVLFVSASLPLNSLAFIFDGLHCGASDFAFAARSMMLVGTISSMFLLYASSIFGLPGVWCGLTLFMGLRTVAGYIRLMSKSGPWWFLHKDRKRIERWDWRGRYFAKRTHTTTNRSNQASLQAHLALADRIDQFLRDFLHVAVDIVALEVYRRVHCLHDLLDCAGDQRTNSFRRPVSE</sequence>
<evidence type="ECO:0000256" key="4">
    <source>
        <dbReference type="ARBA" id="ARBA00022989"/>
    </source>
</evidence>
<reference evidence="7 8" key="1">
    <citation type="submission" date="2024-02" db="EMBL/GenBank/DDBJ databases">
        <authorList>
            <person name="Vignale AGUSTIN F."/>
            <person name="Sosa J E."/>
            <person name="Modenutti C."/>
        </authorList>
    </citation>
    <scope>NUCLEOTIDE SEQUENCE [LARGE SCALE GENOMIC DNA]</scope>
</reference>
<dbReference type="PANTHER" id="PTHR42893">
    <property type="entry name" value="PROTEIN DETOXIFICATION 44, CHLOROPLASTIC-RELATED"/>
    <property type="match status" value="1"/>
</dbReference>
<protein>
    <submittedName>
        <fullName evidence="7">Uncharacterized protein</fullName>
    </submittedName>
</protein>
<evidence type="ECO:0000256" key="3">
    <source>
        <dbReference type="ARBA" id="ARBA00022692"/>
    </source>
</evidence>
<dbReference type="Pfam" id="PF01554">
    <property type="entry name" value="MatE"/>
    <property type="match status" value="1"/>
</dbReference>
<comment type="subcellular location">
    <subcellularLocation>
        <location evidence="1">Membrane</location>
        <topology evidence="1">Multi-pass membrane protein</topology>
    </subcellularLocation>
</comment>
<dbReference type="Proteomes" id="UP001642360">
    <property type="component" value="Unassembled WGS sequence"/>
</dbReference>
<dbReference type="GO" id="GO:0016020">
    <property type="term" value="C:membrane"/>
    <property type="evidence" value="ECO:0007669"/>
    <property type="project" value="UniProtKB-SubCell"/>
</dbReference>
<evidence type="ECO:0000313" key="7">
    <source>
        <dbReference type="EMBL" id="CAK9167260.1"/>
    </source>
</evidence>
<keyword evidence="3 6" id="KW-0812">Transmembrane</keyword>
<name>A0ABC8TI45_9AQUA</name>
<keyword evidence="5 6" id="KW-0472">Membrane</keyword>
<evidence type="ECO:0000256" key="5">
    <source>
        <dbReference type="ARBA" id="ARBA00023136"/>
    </source>
</evidence>
<keyword evidence="8" id="KW-1185">Reference proteome</keyword>
<accession>A0ABC8TI45</accession>
<feature type="transmembrane region" description="Helical" evidence="6">
    <location>
        <begin position="20"/>
        <end position="39"/>
    </location>
</feature>
<dbReference type="PANTHER" id="PTHR42893:SF45">
    <property type="entry name" value="PROTEIN DETOXIFICATION 45, CHLOROPLASTIC"/>
    <property type="match status" value="1"/>
</dbReference>
<evidence type="ECO:0000256" key="6">
    <source>
        <dbReference type="SAM" id="Phobius"/>
    </source>
</evidence>
<feature type="transmembrane region" description="Helical" evidence="6">
    <location>
        <begin position="60"/>
        <end position="83"/>
    </location>
</feature>
<organism evidence="7 8">
    <name type="scientific">Ilex paraguariensis</name>
    <name type="common">yerba mate</name>
    <dbReference type="NCBI Taxonomy" id="185542"/>
    <lineage>
        <taxon>Eukaryota</taxon>
        <taxon>Viridiplantae</taxon>
        <taxon>Streptophyta</taxon>
        <taxon>Embryophyta</taxon>
        <taxon>Tracheophyta</taxon>
        <taxon>Spermatophyta</taxon>
        <taxon>Magnoliopsida</taxon>
        <taxon>eudicotyledons</taxon>
        <taxon>Gunneridae</taxon>
        <taxon>Pentapetalae</taxon>
        <taxon>asterids</taxon>
        <taxon>campanulids</taxon>
        <taxon>Aquifoliales</taxon>
        <taxon>Aquifoliaceae</taxon>
        <taxon>Ilex</taxon>
    </lineage>
</organism>
<comment type="caution">
    <text evidence="7">The sequence shown here is derived from an EMBL/GenBank/DDBJ whole genome shotgun (WGS) entry which is preliminary data.</text>
</comment>
<keyword evidence="4 6" id="KW-1133">Transmembrane helix</keyword>
<feature type="transmembrane region" description="Helical" evidence="6">
    <location>
        <begin position="89"/>
        <end position="113"/>
    </location>
</feature>
<dbReference type="InterPro" id="IPR002528">
    <property type="entry name" value="MATE_fam"/>
</dbReference>
<proteinExistence type="inferred from homology"/>
<evidence type="ECO:0000256" key="2">
    <source>
        <dbReference type="ARBA" id="ARBA00010199"/>
    </source>
</evidence>
<evidence type="ECO:0000313" key="8">
    <source>
        <dbReference type="Proteomes" id="UP001642360"/>
    </source>
</evidence>
<dbReference type="EMBL" id="CAUOFW020004788">
    <property type="protein sequence ID" value="CAK9167260.1"/>
    <property type="molecule type" value="Genomic_DNA"/>
</dbReference>